<dbReference type="Proteomes" id="UP000321234">
    <property type="component" value="Unassembled WGS sequence"/>
</dbReference>
<name>A0A5C8ZEJ5_9ACTN</name>
<organism evidence="1 2">
    <name type="scientific">Quadrisphaera setariae</name>
    <dbReference type="NCBI Taxonomy" id="2593304"/>
    <lineage>
        <taxon>Bacteria</taxon>
        <taxon>Bacillati</taxon>
        <taxon>Actinomycetota</taxon>
        <taxon>Actinomycetes</taxon>
        <taxon>Kineosporiales</taxon>
        <taxon>Kineosporiaceae</taxon>
        <taxon>Quadrisphaera</taxon>
    </lineage>
</organism>
<reference evidence="1 2" key="1">
    <citation type="submission" date="2019-07" db="EMBL/GenBank/DDBJ databases">
        <title>Quadrisphaera sp. strain DD2A genome sequencing and assembly.</title>
        <authorList>
            <person name="Kim I."/>
        </authorList>
    </citation>
    <scope>NUCLEOTIDE SEQUENCE [LARGE SCALE GENOMIC DNA]</scope>
    <source>
        <strain evidence="1 2">DD2A</strain>
    </source>
</reference>
<dbReference type="RefSeq" id="WP_147926268.1">
    <property type="nucleotide sequence ID" value="NZ_VKAC01000005.1"/>
</dbReference>
<proteinExistence type="predicted"/>
<protein>
    <submittedName>
        <fullName evidence="1">Uncharacterized protein</fullName>
    </submittedName>
</protein>
<keyword evidence="2" id="KW-1185">Reference proteome</keyword>
<gene>
    <name evidence="1" type="ORF">FMM08_10330</name>
</gene>
<evidence type="ECO:0000313" key="2">
    <source>
        <dbReference type="Proteomes" id="UP000321234"/>
    </source>
</evidence>
<dbReference type="AlphaFoldDB" id="A0A5C8ZEJ5"/>
<sequence length="160" mass="17268">MSEQTAPLIRRADLAVWARTEVEPDDRWATTCMAVASALVREEARQPDWTVDTAPVMARIITAQCAVRAYLNPPEGEVSTSIGPLGSRLLDAVAEGIYLTEAERERLAGYAPAQDRARGSRTWVASMASESSPPVTSALYRLPEGAGPTEPAEVVWVAES</sequence>
<comment type="caution">
    <text evidence="1">The sequence shown here is derived from an EMBL/GenBank/DDBJ whole genome shotgun (WGS) entry which is preliminary data.</text>
</comment>
<accession>A0A5C8ZEJ5</accession>
<dbReference type="OrthoDB" id="5116600at2"/>
<dbReference type="EMBL" id="VKAC01000005">
    <property type="protein sequence ID" value="TXR56475.1"/>
    <property type="molecule type" value="Genomic_DNA"/>
</dbReference>
<evidence type="ECO:0000313" key="1">
    <source>
        <dbReference type="EMBL" id="TXR56475.1"/>
    </source>
</evidence>